<keyword evidence="6" id="KW-0732">Signal</keyword>
<protein>
    <recommendedName>
        <fullName evidence="4">mannan endo-1,4-beta-mannosidase</fullName>
        <ecNumber evidence="4">3.2.1.78</ecNumber>
    </recommendedName>
</protein>
<reference evidence="10 11" key="1">
    <citation type="journal article" date="2017" name="Nature">
        <title>The Apostasia genome and the evolution of orchids.</title>
        <authorList>
            <person name="Zhang G.Q."/>
            <person name="Liu K.W."/>
            <person name="Li Z."/>
            <person name="Lohaus R."/>
            <person name="Hsiao Y.Y."/>
            <person name="Niu S.C."/>
            <person name="Wang J.Y."/>
            <person name="Lin Y.C."/>
            <person name="Xu Q."/>
            <person name="Chen L.J."/>
            <person name="Yoshida K."/>
            <person name="Fujiwara S."/>
            <person name="Wang Z.W."/>
            <person name="Zhang Y.Q."/>
            <person name="Mitsuda N."/>
            <person name="Wang M."/>
            <person name="Liu G.H."/>
            <person name="Pecoraro L."/>
            <person name="Huang H.X."/>
            <person name="Xiao X.J."/>
            <person name="Lin M."/>
            <person name="Wu X.Y."/>
            <person name="Wu W.L."/>
            <person name="Chen Y.Y."/>
            <person name="Chang S.B."/>
            <person name="Sakamoto S."/>
            <person name="Ohme-Takagi M."/>
            <person name="Yagi M."/>
            <person name="Zeng S.J."/>
            <person name="Shen C.Y."/>
            <person name="Yeh C.M."/>
            <person name="Luo Y.B."/>
            <person name="Tsai W.C."/>
            <person name="Van de Peer Y."/>
            <person name="Liu Z.J."/>
        </authorList>
    </citation>
    <scope>NUCLEOTIDE SEQUENCE [LARGE SCALE GENOMIC DNA]</scope>
    <source>
        <strain evidence="11">cv. Shenzhen</strain>
        <tissue evidence="10">Stem</tissue>
    </source>
</reference>
<keyword evidence="5" id="KW-0964">Secreted</keyword>
<feature type="domain" description="Glycoside hydrolase family 5" evidence="9">
    <location>
        <begin position="2"/>
        <end position="190"/>
    </location>
</feature>
<dbReference type="PANTHER" id="PTHR31451">
    <property type="match status" value="1"/>
</dbReference>
<comment type="similarity">
    <text evidence="3">Belongs to the glycosyl hydrolase 5 (cellulase A) family.</text>
</comment>
<dbReference type="PANTHER" id="PTHR31451:SF39">
    <property type="entry name" value="MANNAN ENDO-1,4-BETA-MANNOSIDASE 1"/>
    <property type="match status" value="1"/>
</dbReference>
<dbReference type="EC" id="3.2.1.78" evidence="4"/>
<evidence type="ECO:0000313" key="10">
    <source>
        <dbReference type="EMBL" id="PKA48885.1"/>
    </source>
</evidence>
<dbReference type="SUPFAM" id="SSF51445">
    <property type="entry name" value="(Trans)glycosidases"/>
    <property type="match status" value="1"/>
</dbReference>
<dbReference type="GO" id="GO:0000272">
    <property type="term" value="P:polysaccharide catabolic process"/>
    <property type="evidence" value="ECO:0007669"/>
    <property type="project" value="InterPro"/>
</dbReference>
<keyword evidence="8" id="KW-0326">Glycosidase</keyword>
<dbReference type="GO" id="GO:0016985">
    <property type="term" value="F:mannan endo-1,4-beta-mannosidase activity"/>
    <property type="evidence" value="ECO:0007669"/>
    <property type="project" value="UniProtKB-EC"/>
</dbReference>
<keyword evidence="7" id="KW-0378">Hydrolase</keyword>
<evidence type="ECO:0000256" key="8">
    <source>
        <dbReference type="ARBA" id="ARBA00023295"/>
    </source>
</evidence>
<evidence type="ECO:0000256" key="1">
    <source>
        <dbReference type="ARBA" id="ARBA00001678"/>
    </source>
</evidence>
<evidence type="ECO:0000256" key="6">
    <source>
        <dbReference type="ARBA" id="ARBA00022729"/>
    </source>
</evidence>
<comment type="catalytic activity">
    <reaction evidence="1">
        <text>Random hydrolysis of (1-&gt;4)-beta-D-mannosidic linkages in mannans, galactomannans and glucomannans.</text>
        <dbReference type="EC" id="3.2.1.78"/>
    </reaction>
</comment>
<dbReference type="OrthoDB" id="406631at2759"/>
<dbReference type="InterPro" id="IPR017853">
    <property type="entry name" value="GH"/>
</dbReference>
<accession>A0A2I0A016</accession>
<dbReference type="FunFam" id="3.20.20.80:FF:000313">
    <property type="entry name" value="Uncharacterized protein"/>
    <property type="match status" value="1"/>
</dbReference>
<evidence type="ECO:0000256" key="5">
    <source>
        <dbReference type="ARBA" id="ARBA00022525"/>
    </source>
</evidence>
<evidence type="ECO:0000259" key="9">
    <source>
        <dbReference type="Pfam" id="PF26410"/>
    </source>
</evidence>
<keyword evidence="11" id="KW-1185">Reference proteome</keyword>
<evidence type="ECO:0000256" key="2">
    <source>
        <dbReference type="ARBA" id="ARBA00004613"/>
    </source>
</evidence>
<evidence type="ECO:0000256" key="3">
    <source>
        <dbReference type="ARBA" id="ARBA00005641"/>
    </source>
</evidence>
<dbReference type="GO" id="GO:0005576">
    <property type="term" value="C:extracellular region"/>
    <property type="evidence" value="ECO:0007669"/>
    <property type="project" value="UniProtKB-SubCell"/>
</dbReference>
<evidence type="ECO:0000256" key="7">
    <source>
        <dbReference type="ARBA" id="ARBA00022801"/>
    </source>
</evidence>
<comment type="subcellular location">
    <subcellularLocation>
        <location evidence="2">Secreted</location>
    </subcellularLocation>
</comment>
<organism evidence="10 11">
    <name type="scientific">Apostasia shenzhenica</name>
    <dbReference type="NCBI Taxonomy" id="1088818"/>
    <lineage>
        <taxon>Eukaryota</taxon>
        <taxon>Viridiplantae</taxon>
        <taxon>Streptophyta</taxon>
        <taxon>Embryophyta</taxon>
        <taxon>Tracheophyta</taxon>
        <taxon>Spermatophyta</taxon>
        <taxon>Magnoliopsida</taxon>
        <taxon>Liliopsida</taxon>
        <taxon>Asparagales</taxon>
        <taxon>Orchidaceae</taxon>
        <taxon>Apostasioideae</taxon>
        <taxon>Apostasia</taxon>
    </lineage>
</organism>
<dbReference type="STRING" id="1088818.A0A2I0A016"/>
<sequence>MEVLTRNNTITGTTYLEDPTIFAWELINEPRCVSDPSGRTLQAWIEEMAGYVKSIDRNHLLEVGLEGFYGDSMEERKRFNPGYGVGSDFIANNLDPHIDFSTIHLYPDQWIPGSDVADQFAFLQAWIQAHADDAGEVIGKPLLIAEFGRPWRCSEGGSLSQRDDLYQMVYSDIYASAAAGGPCAGALFWQLLVAGMDGLRDGYEVIFSESPSTASIIYRHSRRLSVLNMPFTAARAVAVT</sequence>
<dbReference type="AlphaFoldDB" id="A0A2I0A016"/>
<gene>
    <name evidence="10" type="primary">MAN1</name>
    <name evidence="10" type="ORF">AXF42_Ash016401</name>
</gene>
<evidence type="ECO:0000313" key="11">
    <source>
        <dbReference type="Proteomes" id="UP000236161"/>
    </source>
</evidence>
<dbReference type="InterPro" id="IPR045053">
    <property type="entry name" value="MAN-like"/>
</dbReference>
<dbReference type="InterPro" id="IPR001547">
    <property type="entry name" value="Glyco_hydro_5"/>
</dbReference>
<dbReference type="Proteomes" id="UP000236161">
    <property type="component" value="Unassembled WGS sequence"/>
</dbReference>
<dbReference type="EMBL" id="KZ452102">
    <property type="protein sequence ID" value="PKA48885.1"/>
    <property type="molecule type" value="Genomic_DNA"/>
</dbReference>
<dbReference type="Gene3D" id="3.20.20.80">
    <property type="entry name" value="Glycosidases"/>
    <property type="match status" value="1"/>
</dbReference>
<proteinExistence type="inferred from homology"/>
<name>A0A2I0A016_9ASPA</name>
<dbReference type="Pfam" id="PF26410">
    <property type="entry name" value="GH5_mannosidase"/>
    <property type="match status" value="1"/>
</dbReference>
<evidence type="ECO:0000256" key="4">
    <source>
        <dbReference type="ARBA" id="ARBA00012706"/>
    </source>
</evidence>